<proteinExistence type="predicted"/>
<evidence type="ECO:0000313" key="3">
    <source>
        <dbReference type="EMBL" id="KAA5834528.1"/>
    </source>
</evidence>
<dbReference type="PANTHER" id="PTHR31435:SF10">
    <property type="entry name" value="BSR4717 PROTEIN"/>
    <property type="match status" value="1"/>
</dbReference>
<dbReference type="RefSeq" id="WP_150066829.1">
    <property type="nucleotide sequence ID" value="NZ_JBEPDJ010000015.1"/>
</dbReference>
<name>A0A5M7C2G8_SACHI</name>
<keyword evidence="4" id="KW-1185">Reference proteome</keyword>
<gene>
    <name evidence="3" type="ORF">F1721_12730</name>
</gene>
<dbReference type="InterPro" id="IPR016181">
    <property type="entry name" value="Acyl_CoA_acyltransferase"/>
</dbReference>
<evidence type="ECO:0000259" key="2">
    <source>
        <dbReference type="PROSITE" id="PS51729"/>
    </source>
</evidence>
<dbReference type="EMBL" id="VWPH01000005">
    <property type="protein sequence ID" value="KAA5834528.1"/>
    <property type="molecule type" value="Genomic_DNA"/>
</dbReference>
<reference evidence="3 4" key="1">
    <citation type="submission" date="2019-09" db="EMBL/GenBank/DDBJ databases">
        <title>Draft genome sequence of the thermophilic Saccharopolyspora hirsuta VKM Ac-666T.</title>
        <authorList>
            <person name="Lobastova T.G."/>
            <person name="Fokina V."/>
            <person name="Bragin E.Y."/>
            <person name="Shtratnikova V.Y."/>
            <person name="Starodumova I.P."/>
            <person name="Tarlachkov S.V."/>
            <person name="Donova M.V."/>
        </authorList>
    </citation>
    <scope>NUCLEOTIDE SEQUENCE [LARGE SCALE GENOMIC DNA]</scope>
    <source>
        <strain evidence="3 4">VKM Ac-666</strain>
    </source>
</reference>
<dbReference type="Proteomes" id="UP000323946">
    <property type="component" value="Unassembled WGS sequence"/>
</dbReference>
<comment type="caution">
    <text evidence="3">The sequence shown here is derived from an EMBL/GenBank/DDBJ whole genome shotgun (WGS) entry which is preliminary data.</text>
</comment>
<dbReference type="CDD" id="cd04301">
    <property type="entry name" value="NAT_SF"/>
    <property type="match status" value="1"/>
</dbReference>
<dbReference type="Gene3D" id="3.40.630.30">
    <property type="match status" value="1"/>
</dbReference>
<dbReference type="AlphaFoldDB" id="A0A5M7C2G8"/>
<dbReference type="InterPro" id="IPR000182">
    <property type="entry name" value="GNAT_dom"/>
</dbReference>
<sequence>MTDQPEVADNPDAERFEIRADGELAGFAEYKLRPTSIAFVHTEVDPRFGGRGLGGILVRAALDSARERGLAVLPYCPFVRRWISNHADYLDLVPADKRAKFELEASTAD</sequence>
<dbReference type="PROSITE" id="PS51729">
    <property type="entry name" value="GNAT_YJDJ"/>
    <property type="match status" value="1"/>
</dbReference>
<accession>A0A5M7C2G8</accession>
<keyword evidence="3" id="KW-0808">Transferase</keyword>
<dbReference type="SMR" id="A0A5M7C2G8"/>
<dbReference type="Pfam" id="PF14542">
    <property type="entry name" value="Acetyltransf_CG"/>
    <property type="match status" value="1"/>
</dbReference>
<organism evidence="3 4">
    <name type="scientific">Saccharopolyspora hirsuta</name>
    <dbReference type="NCBI Taxonomy" id="1837"/>
    <lineage>
        <taxon>Bacteria</taxon>
        <taxon>Bacillati</taxon>
        <taxon>Actinomycetota</taxon>
        <taxon>Actinomycetes</taxon>
        <taxon>Pseudonocardiales</taxon>
        <taxon>Pseudonocardiaceae</taxon>
        <taxon>Saccharopolyspora</taxon>
    </lineage>
</organism>
<dbReference type="GO" id="GO:0016747">
    <property type="term" value="F:acyltransferase activity, transferring groups other than amino-acyl groups"/>
    <property type="evidence" value="ECO:0007669"/>
    <property type="project" value="InterPro"/>
</dbReference>
<evidence type="ECO:0000313" key="4">
    <source>
        <dbReference type="Proteomes" id="UP000323946"/>
    </source>
</evidence>
<dbReference type="PANTHER" id="PTHR31435">
    <property type="entry name" value="PROTEIN NATD1"/>
    <property type="match status" value="1"/>
</dbReference>
<dbReference type="InterPro" id="IPR031165">
    <property type="entry name" value="GNAT_YJDJ"/>
</dbReference>
<dbReference type="SUPFAM" id="SSF55729">
    <property type="entry name" value="Acyl-CoA N-acyltransferases (Nat)"/>
    <property type="match status" value="1"/>
</dbReference>
<dbReference type="PROSITE" id="PS51186">
    <property type="entry name" value="GNAT"/>
    <property type="match status" value="1"/>
</dbReference>
<protein>
    <submittedName>
        <fullName evidence="3">N-acetyltransferase</fullName>
    </submittedName>
</protein>
<feature type="domain" description="N-acetyltransferase" evidence="2">
    <location>
        <begin position="8"/>
        <end position="94"/>
    </location>
</feature>
<evidence type="ECO:0000259" key="1">
    <source>
        <dbReference type="PROSITE" id="PS51186"/>
    </source>
</evidence>
<feature type="domain" description="N-acetyltransferase" evidence="1">
    <location>
        <begin position="1"/>
        <end position="109"/>
    </location>
</feature>
<dbReference type="OrthoDB" id="5405911at2"/>
<dbReference type="InterPro" id="IPR045057">
    <property type="entry name" value="Gcn5-rel_NAT"/>
</dbReference>